<sequence>MENNGCFGRDRVYPVLSAWFLCISSSGVAKLSHSIKPWSRLPKGTPHQKKPSKNVSNSRMRGNVTLEARVDKIKEDLCSLPELIHKHFKTWSNGAHDFQLKYMNTLALGTDVVLHAATGSGKSMWPPSRMSLPYRQQQSTVWGVDAHVRS</sequence>
<organism evidence="3">
    <name type="scientific">Serpula lacrymans var. lacrymans (strain S7.3)</name>
    <name type="common">Dry rot fungus</name>
    <dbReference type="NCBI Taxonomy" id="936435"/>
    <lineage>
        <taxon>Eukaryota</taxon>
        <taxon>Fungi</taxon>
        <taxon>Dikarya</taxon>
        <taxon>Basidiomycota</taxon>
        <taxon>Agaricomycotina</taxon>
        <taxon>Agaricomycetes</taxon>
        <taxon>Agaricomycetidae</taxon>
        <taxon>Boletales</taxon>
        <taxon>Coniophorineae</taxon>
        <taxon>Serpulaceae</taxon>
        <taxon>Serpula</taxon>
    </lineage>
</organism>
<feature type="region of interest" description="Disordered" evidence="1">
    <location>
        <begin position="39"/>
        <end position="58"/>
    </location>
</feature>
<protein>
    <submittedName>
        <fullName evidence="2">Uncharacterized protein</fullName>
    </submittedName>
</protein>
<dbReference type="InParanoid" id="F8PFY3"/>
<dbReference type="EMBL" id="GL945474">
    <property type="protein sequence ID" value="EGO04795.1"/>
    <property type="molecule type" value="Genomic_DNA"/>
</dbReference>
<gene>
    <name evidence="2" type="ORF">SERLA73DRAFT_149165</name>
</gene>
<dbReference type="STRING" id="936435.F8PFY3"/>
<dbReference type="Proteomes" id="UP000008063">
    <property type="component" value="Unassembled WGS sequence"/>
</dbReference>
<name>F8PFY3_SERL3</name>
<proteinExistence type="predicted"/>
<evidence type="ECO:0000256" key="1">
    <source>
        <dbReference type="SAM" id="MobiDB-lite"/>
    </source>
</evidence>
<evidence type="ECO:0000313" key="3">
    <source>
        <dbReference type="Proteomes" id="UP000008063"/>
    </source>
</evidence>
<dbReference type="HOGENOM" id="CLU_1741677_0_0_1"/>
<dbReference type="AlphaFoldDB" id="F8PFY3"/>
<evidence type="ECO:0000313" key="2">
    <source>
        <dbReference type="EMBL" id="EGO04795.1"/>
    </source>
</evidence>
<keyword evidence="3" id="KW-1185">Reference proteome</keyword>
<accession>F8PFY3</accession>
<reference evidence="3" key="1">
    <citation type="journal article" date="2011" name="Science">
        <title>The plant cell wall-decomposing machinery underlies the functional diversity of forest fungi.</title>
        <authorList>
            <person name="Eastwood D.C."/>
            <person name="Floudas D."/>
            <person name="Binder M."/>
            <person name="Majcherczyk A."/>
            <person name="Schneider P."/>
            <person name="Aerts A."/>
            <person name="Asiegbu F.O."/>
            <person name="Baker S.E."/>
            <person name="Barry K."/>
            <person name="Bendiksby M."/>
            <person name="Blumentritt M."/>
            <person name="Coutinho P.M."/>
            <person name="Cullen D."/>
            <person name="de Vries R.P."/>
            <person name="Gathman A."/>
            <person name="Goodell B."/>
            <person name="Henrissat B."/>
            <person name="Ihrmark K."/>
            <person name="Kauserud H."/>
            <person name="Kohler A."/>
            <person name="LaButti K."/>
            <person name="Lapidus A."/>
            <person name="Lavin J.L."/>
            <person name="Lee Y.-H."/>
            <person name="Lindquist E."/>
            <person name="Lilly W."/>
            <person name="Lucas S."/>
            <person name="Morin E."/>
            <person name="Murat C."/>
            <person name="Oguiza J.A."/>
            <person name="Park J."/>
            <person name="Pisabarro A.G."/>
            <person name="Riley R."/>
            <person name="Rosling A."/>
            <person name="Salamov A."/>
            <person name="Schmidt O."/>
            <person name="Schmutz J."/>
            <person name="Skrede I."/>
            <person name="Stenlid J."/>
            <person name="Wiebenga A."/>
            <person name="Xie X."/>
            <person name="Kuees U."/>
            <person name="Hibbett D.S."/>
            <person name="Hoffmeister D."/>
            <person name="Hoegberg N."/>
            <person name="Martin F."/>
            <person name="Grigoriev I.V."/>
            <person name="Watkinson S.C."/>
        </authorList>
    </citation>
    <scope>NUCLEOTIDE SEQUENCE [LARGE SCALE GENOMIC DNA]</scope>
    <source>
        <strain evidence="3">strain S7.3</strain>
    </source>
</reference>